<dbReference type="InterPro" id="IPR033671">
    <property type="entry name" value="TrmH"/>
</dbReference>
<evidence type="ECO:0000256" key="5">
    <source>
        <dbReference type="ARBA" id="ARBA00022694"/>
    </source>
</evidence>
<keyword evidence="3" id="KW-0808">Transferase</keyword>
<reference evidence="9 10" key="1">
    <citation type="journal article" date="2016" name="Nat. Commun.">
        <title>Thousands of microbial genomes shed light on interconnected biogeochemical processes in an aquifer system.</title>
        <authorList>
            <person name="Anantharaman K."/>
            <person name="Brown C.T."/>
            <person name="Hug L.A."/>
            <person name="Sharon I."/>
            <person name="Castelle C.J."/>
            <person name="Probst A.J."/>
            <person name="Thomas B.C."/>
            <person name="Singh A."/>
            <person name="Wilkins M.J."/>
            <person name="Karaoz U."/>
            <person name="Brodie E.L."/>
            <person name="Williams K.H."/>
            <person name="Hubbard S.S."/>
            <person name="Banfield J.F."/>
        </authorList>
    </citation>
    <scope>NUCLEOTIDE SEQUENCE [LARGE SCALE GENOMIC DNA]</scope>
</reference>
<keyword evidence="2" id="KW-0489">Methyltransferase</keyword>
<evidence type="ECO:0000256" key="1">
    <source>
        <dbReference type="ARBA" id="ARBA00022555"/>
    </source>
</evidence>
<dbReference type="Gene3D" id="3.40.1280.10">
    <property type="match status" value="1"/>
</dbReference>
<protein>
    <recommendedName>
        <fullName evidence="8">tRNA/rRNA methyltransferase SpoU type domain-containing protein</fullName>
    </recommendedName>
</protein>
<keyword evidence="5" id="KW-0819">tRNA processing</keyword>
<keyword evidence="1" id="KW-0820">tRNA-binding</keyword>
<sequence length="180" mass="20226">MCFRIYSMVVVLHNIRSVFNVGSIFRTTDGAGIEKIYLCGVTPTPLDKFGLVRSDFTKVSLGAEKSVEWEQKHSTVKLLDRLKKEGYLILAVEQDPKSVPYYEIRLPRPSISLRARNDGREADKICLVMGSEVNGLPKSILDKADKILEIPMKGKKESLNVAIAFGIVAYHLMYGYIKTN</sequence>
<dbReference type="GO" id="GO:0002938">
    <property type="term" value="P:tRNA guanine ribose methylation"/>
    <property type="evidence" value="ECO:0007669"/>
    <property type="project" value="TreeGrafter"/>
</dbReference>
<dbReference type="GO" id="GO:0008173">
    <property type="term" value="F:RNA methyltransferase activity"/>
    <property type="evidence" value="ECO:0007669"/>
    <property type="project" value="InterPro"/>
</dbReference>
<keyword evidence="7" id="KW-0472">Membrane</keyword>
<evidence type="ECO:0000259" key="8">
    <source>
        <dbReference type="Pfam" id="PF00588"/>
    </source>
</evidence>
<name>A0A1F5KC58_9BACT</name>
<dbReference type="Pfam" id="PF00588">
    <property type="entry name" value="SpoU_methylase"/>
    <property type="match status" value="1"/>
</dbReference>
<organism evidence="9 10">
    <name type="scientific">Candidatus Daviesbacteria bacterium RIFCSPHIGHO2_12_FULL_37_11</name>
    <dbReference type="NCBI Taxonomy" id="1797777"/>
    <lineage>
        <taxon>Bacteria</taxon>
        <taxon>Candidatus Daviesiibacteriota</taxon>
    </lineage>
</organism>
<dbReference type="EMBL" id="MFDE01000021">
    <property type="protein sequence ID" value="OGE38414.1"/>
    <property type="molecule type" value="Genomic_DNA"/>
</dbReference>
<evidence type="ECO:0000313" key="10">
    <source>
        <dbReference type="Proteomes" id="UP000176527"/>
    </source>
</evidence>
<evidence type="ECO:0000256" key="3">
    <source>
        <dbReference type="ARBA" id="ARBA00022679"/>
    </source>
</evidence>
<comment type="caution">
    <text evidence="9">The sequence shown here is derived from an EMBL/GenBank/DDBJ whole genome shotgun (WGS) entry which is preliminary data.</text>
</comment>
<keyword evidence="4" id="KW-0949">S-adenosyl-L-methionine</keyword>
<dbReference type="AlphaFoldDB" id="A0A1F5KC58"/>
<evidence type="ECO:0000256" key="7">
    <source>
        <dbReference type="SAM" id="Phobius"/>
    </source>
</evidence>
<dbReference type="InterPro" id="IPR029026">
    <property type="entry name" value="tRNA_m1G_MTases_N"/>
</dbReference>
<accession>A0A1F5KC58</accession>
<dbReference type="GO" id="GO:0000049">
    <property type="term" value="F:tRNA binding"/>
    <property type="evidence" value="ECO:0007669"/>
    <property type="project" value="UniProtKB-KW"/>
</dbReference>
<evidence type="ECO:0000256" key="4">
    <source>
        <dbReference type="ARBA" id="ARBA00022691"/>
    </source>
</evidence>
<keyword evidence="6" id="KW-0694">RNA-binding</keyword>
<dbReference type="InterPro" id="IPR029028">
    <property type="entry name" value="Alpha/beta_knot_MTases"/>
</dbReference>
<evidence type="ECO:0000256" key="6">
    <source>
        <dbReference type="ARBA" id="ARBA00022884"/>
    </source>
</evidence>
<evidence type="ECO:0000256" key="2">
    <source>
        <dbReference type="ARBA" id="ARBA00022603"/>
    </source>
</evidence>
<dbReference type="PANTHER" id="PTHR43453:SF1">
    <property type="entry name" value="TRNA_RRNA METHYLTRANSFERASE SPOU TYPE DOMAIN-CONTAINING PROTEIN"/>
    <property type="match status" value="1"/>
</dbReference>
<dbReference type="Proteomes" id="UP000176527">
    <property type="component" value="Unassembled WGS sequence"/>
</dbReference>
<keyword evidence="7" id="KW-0812">Transmembrane</keyword>
<dbReference type="InterPro" id="IPR001537">
    <property type="entry name" value="SpoU_MeTrfase"/>
</dbReference>
<feature type="transmembrane region" description="Helical" evidence="7">
    <location>
        <begin position="159"/>
        <end position="177"/>
    </location>
</feature>
<proteinExistence type="predicted"/>
<feature type="domain" description="tRNA/rRNA methyltransferase SpoU type" evidence="8">
    <location>
        <begin position="8"/>
        <end position="170"/>
    </location>
</feature>
<gene>
    <name evidence="9" type="ORF">A3F00_03970</name>
</gene>
<evidence type="ECO:0000313" key="9">
    <source>
        <dbReference type="EMBL" id="OGE38414.1"/>
    </source>
</evidence>
<dbReference type="PANTHER" id="PTHR43453">
    <property type="entry name" value="RRNA METHYLASE-LIKE"/>
    <property type="match status" value="1"/>
</dbReference>
<dbReference type="SUPFAM" id="SSF75217">
    <property type="entry name" value="alpha/beta knot"/>
    <property type="match status" value="1"/>
</dbReference>
<keyword evidence="7" id="KW-1133">Transmembrane helix</keyword>